<dbReference type="Pfam" id="PF05919">
    <property type="entry name" value="Mitovir_RNA_pol"/>
    <property type="match status" value="1"/>
</dbReference>
<dbReference type="PANTHER" id="PTHR34456:SF9">
    <property type="entry name" value="MITOVIRUS RNA-DEPENDENT RNA POLYMERASE"/>
    <property type="match status" value="1"/>
</dbReference>
<evidence type="ECO:0000313" key="1">
    <source>
        <dbReference type="EMBL" id="KAK7375883.1"/>
    </source>
</evidence>
<dbReference type="EMBL" id="JAYMYS010000040">
    <property type="protein sequence ID" value="KAK7375883.1"/>
    <property type="molecule type" value="Genomic_DNA"/>
</dbReference>
<organism evidence="1 2">
    <name type="scientific">Psophocarpus tetragonolobus</name>
    <name type="common">Winged bean</name>
    <name type="synonym">Dolichos tetragonolobus</name>
    <dbReference type="NCBI Taxonomy" id="3891"/>
    <lineage>
        <taxon>Eukaryota</taxon>
        <taxon>Viridiplantae</taxon>
        <taxon>Streptophyta</taxon>
        <taxon>Embryophyta</taxon>
        <taxon>Tracheophyta</taxon>
        <taxon>Spermatophyta</taxon>
        <taxon>Magnoliopsida</taxon>
        <taxon>eudicotyledons</taxon>
        <taxon>Gunneridae</taxon>
        <taxon>Pentapetalae</taxon>
        <taxon>rosids</taxon>
        <taxon>fabids</taxon>
        <taxon>Fabales</taxon>
        <taxon>Fabaceae</taxon>
        <taxon>Papilionoideae</taxon>
        <taxon>50 kb inversion clade</taxon>
        <taxon>NPAAA clade</taxon>
        <taxon>indigoferoid/millettioid clade</taxon>
        <taxon>Phaseoleae</taxon>
        <taxon>Psophocarpus</taxon>
    </lineage>
</organism>
<sequence>MVYRDRREYHPLSFGSRHFGESIDSGSPGRLSQSTEAGAGKRQIFAIGNFVNQRVLKPLHDFLMDTLRSIPMDGTFNQLRPCNLQQIYEVPFLRSVREKVYPGQRFTWYAILGDDVCIADENVASLYRQTVACFQAGPAARKRSLPVLTWISGDGIRRPEATSSRGRSLALGDRLAVSLERSAYQARRIRSSPSKRMRANT</sequence>
<dbReference type="InterPro" id="IPR008686">
    <property type="entry name" value="RNA_pol_mitovir"/>
</dbReference>
<evidence type="ECO:0000313" key="2">
    <source>
        <dbReference type="Proteomes" id="UP001386955"/>
    </source>
</evidence>
<dbReference type="Proteomes" id="UP001386955">
    <property type="component" value="Unassembled WGS sequence"/>
</dbReference>
<keyword evidence="2" id="KW-1185">Reference proteome</keyword>
<accession>A0AAN9NS35</accession>
<comment type="caution">
    <text evidence="1">The sequence shown here is derived from an EMBL/GenBank/DDBJ whole genome shotgun (WGS) entry which is preliminary data.</text>
</comment>
<proteinExistence type="predicted"/>
<protein>
    <submittedName>
        <fullName evidence="1">Uncharacterized protein</fullName>
    </submittedName>
</protein>
<dbReference type="PANTHER" id="PTHR34456">
    <property type="entry name" value="MITOVIRUS RNA-DEPENDENT RNA POLYMERASE"/>
    <property type="match status" value="1"/>
</dbReference>
<name>A0AAN9NS35_PSOTE</name>
<dbReference type="AlphaFoldDB" id="A0AAN9NS35"/>
<reference evidence="1 2" key="1">
    <citation type="submission" date="2024-01" db="EMBL/GenBank/DDBJ databases">
        <title>The genomes of 5 underutilized Papilionoideae crops provide insights into root nodulation and disease resistanc.</title>
        <authorList>
            <person name="Jiang F."/>
        </authorList>
    </citation>
    <scope>NUCLEOTIDE SEQUENCE [LARGE SCALE GENOMIC DNA]</scope>
    <source>
        <strain evidence="1">DUOXIRENSHENG_FW03</strain>
        <tissue evidence="1">Leaves</tissue>
    </source>
</reference>
<gene>
    <name evidence="1" type="ORF">VNO78_35198</name>
</gene>